<sequence length="81" mass="9120">MMGITVCREKRRNMASVSKVTLGLGSGSTGMWMVRAEIFWILSGPYSVPIFTLLVFIPHSILSCKLGDWLFCLHGVGWEWN</sequence>
<evidence type="ECO:0000256" key="1">
    <source>
        <dbReference type="SAM" id="Phobius"/>
    </source>
</evidence>
<organism evidence="2 3">
    <name type="scientific">Oculimacula yallundae</name>
    <dbReference type="NCBI Taxonomy" id="86028"/>
    <lineage>
        <taxon>Eukaryota</taxon>
        <taxon>Fungi</taxon>
        <taxon>Dikarya</taxon>
        <taxon>Ascomycota</taxon>
        <taxon>Pezizomycotina</taxon>
        <taxon>Leotiomycetes</taxon>
        <taxon>Helotiales</taxon>
        <taxon>Ploettnerulaceae</taxon>
        <taxon>Oculimacula</taxon>
    </lineage>
</organism>
<reference evidence="2 3" key="1">
    <citation type="journal article" date="2024" name="Commun. Biol.">
        <title>Comparative genomic analysis of thermophilic fungi reveals convergent evolutionary adaptations and gene losses.</title>
        <authorList>
            <person name="Steindorff A.S."/>
            <person name="Aguilar-Pontes M.V."/>
            <person name="Robinson A.J."/>
            <person name="Andreopoulos B."/>
            <person name="LaButti K."/>
            <person name="Kuo A."/>
            <person name="Mondo S."/>
            <person name="Riley R."/>
            <person name="Otillar R."/>
            <person name="Haridas S."/>
            <person name="Lipzen A."/>
            <person name="Grimwood J."/>
            <person name="Schmutz J."/>
            <person name="Clum A."/>
            <person name="Reid I.D."/>
            <person name="Moisan M.C."/>
            <person name="Butler G."/>
            <person name="Nguyen T.T.M."/>
            <person name="Dewar K."/>
            <person name="Conant G."/>
            <person name="Drula E."/>
            <person name="Henrissat B."/>
            <person name="Hansel C."/>
            <person name="Singer S."/>
            <person name="Hutchinson M.I."/>
            <person name="de Vries R.P."/>
            <person name="Natvig D.O."/>
            <person name="Powell A.J."/>
            <person name="Tsang A."/>
            <person name="Grigoriev I.V."/>
        </authorList>
    </citation>
    <scope>NUCLEOTIDE SEQUENCE [LARGE SCALE GENOMIC DNA]</scope>
    <source>
        <strain evidence="2 3">CBS 494.80</strain>
    </source>
</reference>
<keyword evidence="1" id="KW-1133">Transmembrane helix</keyword>
<evidence type="ECO:0000313" key="3">
    <source>
        <dbReference type="Proteomes" id="UP001595075"/>
    </source>
</evidence>
<keyword evidence="1" id="KW-0812">Transmembrane</keyword>
<dbReference type="Proteomes" id="UP001595075">
    <property type="component" value="Unassembled WGS sequence"/>
</dbReference>
<proteinExistence type="predicted"/>
<name>A0ABR4CNC8_9HELO</name>
<accession>A0ABR4CNC8</accession>
<protein>
    <submittedName>
        <fullName evidence="2">Uncharacterized protein</fullName>
    </submittedName>
</protein>
<dbReference type="EMBL" id="JAZHXI010000006">
    <property type="protein sequence ID" value="KAL2070896.1"/>
    <property type="molecule type" value="Genomic_DNA"/>
</dbReference>
<comment type="caution">
    <text evidence="2">The sequence shown here is derived from an EMBL/GenBank/DDBJ whole genome shotgun (WGS) entry which is preliminary data.</text>
</comment>
<evidence type="ECO:0000313" key="2">
    <source>
        <dbReference type="EMBL" id="KAL2070896.1"/>
    </source>
</evidence>
<keyword evidence="3" id="KW-1185">Reference proteome</keyword>
<keyword evidence="1" id="KW-0472">Membrane</keyword>
<gene>
    <name evidence="2" type="ORF">VTL71DRAFT_13922</name>
</gene>
<feature type="transmembrane region" description="Helical" evidence="1">
    <location>
        <begin position="38"/>
        <end position="57"/>
    </location>
</feature>